<sequence>MAPPPPPPPTSPPKSIKELNAMAKIHTDDCIPIDIYISSADLMLKQARIYYREENQEQAYLYFMKYINLILNELGHRPGFDYLNNQALIKASYWSSLDAVELLRPTIEAINESYRLSQKESSISKDDVKQSTTDSKQNQQKSQQPRLRLQEEFHFNTENGTGHQSSISEPRILVLVEVGQDPQWTGNTQTQPGTSKCLKLEQIYSNKEYPSQQLAHKNRNSSVPPPPIPPKIKLEKDTPPPLPPKLQLFINKEQQEEASNASLLADSFYGSSKV</sequence>
<dbReference type="GO" id="GO:0005768">
    <property type="term" value="C:endosome"/>
    <property type="evidence" value="ECO:0007669"/>
    <property type="project" value="TreeGrafter"/>
</dbReference>
<dbReference type="Gene3D" id="1.20.58.80">
    <property type="entry name" value="Phosphotransferase system, lactose/cellobiose-type IIA subunit"/>
    <property type="match status" value="1"/>
</dbReference>
<protein>
    <recommendedName>
        <fullName evidence="2">USP8 dimerisation domain-containing protein</fullName>
    </recommendedName>
</protein>
<proteinExistence type="predicted"/>
<gene>
    <name evidence="3" type="ORF">HMPREF1544_04755</name>
</gene>
<dbReference type="VEuPathDB" id="FungiDB:HMPREF1544_04755"/>
<evidence type="ECO:0000259" key="2">
    <source>
        <dbReference type="Pfam" id="PF08969"/>
    </source>
</evidence>
<dbReference type="PANTHER" id="PTHR12947:SF13">
    <property type="entry name" value="FI19924P1"/>
    <property type="match status" value="1"/>
</dbReference>
<dbReference type="STRING" id="1220926.S2JEX9"/>
<dbReference type="Proteomes" id="UP000014254">
    <property type="component" value="Unassembled WGS sequence"/>
</dbReference>
<feature type="region of interest" description="Disordered" evidence="1">
    <location>
        <begin position="121"/>
        <end position="146"/>
    </location>
</feature>
<dbReference type="AlphaFoldDB" id="S2JEX9"/>
<reference evidence="4" key="1">
    <citation type="submission" date="2013-05" db="EMBL/GenBank/DDBJ databases">
        <title>The Genome sequence of Mucor circinelloides f. circinelloides 1006PhL.</title>
        <authorList>
            <consortium name="The Broad Institute Genomics Platform"/>
            <person name="Cuomo C."/>
            <person name="Earl A."/>
            <person name="Findley K."/>
            <person name="Lee S.C."/>
            <person name="Walker B."/>
            <person name="Young S."/>
            <person name="Zeng Q."/>
            <person name="Gargeya S."/>
            <person name="Fitzgerald M."/>
            <person name="Haas B."/>
            <person name="Abouelleil A."/>
            <person name="Allen A.W."/>
            <person name="Alvarado L."/>
            <person name="Arachchi H.M."/>
            <person name="Berlin A.M."/>
            <person name="Chapman S.B."/>
            <person name="Gainer-Dewar J."/>
            <person name="Goldberg J."/>
            <person name="Griggs A."/>
            <person name="Gujja S."/>
            <person name="Hansen M."/>
            <person name="Howarth C."/>
            <person name="Imamovic A."/>
            <person name="Ireland A."/>
            <person name="Larimer J."/>
            <person name="McCowan C."/>
            <person name="Murphy C."/>
            <person name="Pearson M."/>
            <person name="Poon T.W."/>
            <person name="Priest M."/>
            <person name="Roberts A."/>
            <person name="Saif S."/>
            <person name="Shea T."/>
            <person name="Sisk P."/>
            <person name="Sykes S."/>
            <person name="Wortman J."/>
            <person name="Nusbaum C."/>
            <person name="Birren B."/>
        </authorList>
    </citation>
    <scope>NUCLEOTIDE SEQUENCE [LARGE SCALE GENOMIC DNA]</scope>
    <source>
        <strain evidence="4">1006PhL</strain>
    </source>
</reference>
<dbReference type="SUPFAM" id="SSF140856">
    <property type="entry name" value="USP8 N-terminal domain-like"/>
    <property type="match status" value="1"/>
</dbReference>
<feature type="domain" description="USP8 dimerisation" evidence="2">
    <location>
        <begin position="14"/>
        <end position="82"/>
    </location>
</feature>
<dbReference type="GO" id="GO:0070536">
    <property type="term" value="P:protein K63-linked deubiquitination"/>
    <property type="evidence" value="ECO:0007669"/>
    <property type="project" value="TreeGrafter"/>
</dbReference>
<evidence type="ECO:0000256" key="1">
    <source>
        <dbReference type="SAM" id="MobiDB-lite"/>
    </source>
</evidence>
<dbReference type="PANTHER" id="PTHR12947">
    <property type="entry name" value="AMSH-LIKE PROTEASE"/>
    <property type="match status" value="1"/>
</dbReference>
<dbReference type="GO" id="GO:0016020">
    <property type="term" value="C:membrane"/>
    <property type="evidence" value="ECO:0007669"/>
    <property type="project" value="TreeGrafter"/>
</dbReference>
<evidence type="ECO:0000313" key="4">
    <source>
        <dbReference type="Proteomes" id="UP000014254"/>
    </source>
</evidence>
<keyword evidence="4" id="KW-1185">Reference proteome</keyword>
<name>S2JEX9_MUCC1</name>
<accession>S2JEX9</accession>
<dbReference type="InterPro" id="IPR015063">
    <property type="entry name" value="USP8_dimer"/>
</dbReference>
<dbReference type="EMBL" id="KE123951">
    <property type="protein sequence ID" value="EPB88404.1"/>
    <property type="molecule type" value="Genomic_DNA"/>
</dbReference>
<evidence type="ECO:0000313" key="3">
    <source>
        <dbReference type="EMBL" id="EPB88404.1"/>
    </source>
</evidence>
<feature type="region of interest" description="Disordered" evidence="1">
    <location>
        <begin position="212"/>
        <end position="245"/>
    </location>
</feature>
<dbReference type="GO" id="GO:0061578">
    <property type="term" value="F:K63-linked deubiquitinase activity"/>
    <property type="evidence" value="ECO:0007669"/>
    <property type="project" value="TreeGrafter"/>
</dbReference>
<dbReference type="Pfam" id="PF08969">
    <property type="entry name" value="USP8_dimer"/>
    <property type="match status" value="1"/>
</dbReference>
<dbReference type="InParanoid" id="S2JEX9"/>
<feature type="compositionally biased region" description="Polar residues" evidence="1">
    <location>
        <begin position="130"/>
        <end position="145"/>
    </location>
</feature>
<dbReference type="OrthoDB" id="3640at2759"/>
<organism evidence="3 4">
    <name type="scientific">Mucor circinelloides f. circinelloides (strain 1006PhL)</name>
    <name type="common">Mucormycosis agent</name>
    <name type="synonym">Calyptromyces circinelloides</name>
    <dbReference type="NCBI Taxonomy" id="1220926"/>
    <lineage>
        <taxon>Eukaryota</taxon>
        <taxon>Fungi</taxon>
        <taxon>Fungi incertae sedis</taxon>
        <taxon>Mucoromycota</taxon>
        <taxon>Mucoromycotina</taxon>
        <taxon>Mucoromycetes</taxon>
        <taxon>Mucorales</taxon>
        <taxon>Mucorineae</taxon>
        <taxon>Mucoraceae</taxon>
        <taxon>Mucor</taxon>
    </lineage>
</organism>